<comment type="caution">
    <text evidence="6">The sequence shown here is derived from an EMBL/GenBank/DDBJ whole genome shotgun (WGS) entry which is preliminary data.</text>
</comment>
<dbReference type="RefSeq" id="XP_017996729.1">
    <property type="nucleotide sequence ID" value="XM_018140746.1"/>
</dbReference>
<proteinExistence type="predicted"/>
<keyword evidence="2 5" id="KW-0812">Transmembrane</keyword>
<dbReference type="EMBL" id="LFJN01000028">
    <property type="protein sequence ID" value="KPI36766.1"/>
    <property type="molecule type" value="Genomic_DNA"/>
</dbReference>
<organism evidence="6 7">
    <name type="scientific">Cyphellophora attinorum</name>
    <dbReference type="NCBI Taxonomy" id="1664694"/>
    <lineage>
        <taxon>Eukaryota</taxon>
        <taxon>Fungi</taxon>
        <taxon>Dikarya</taxon>
        <taxon>Ascomycota</taxon>
        <taxon>Pezizomycotina</taxon>
        <taxon>Eurotiomycetes</taxon>
        <taxon>Chaetothyriomycetidae</taxon>
        <taxon>Chaetothyriales</taxon>
        <taxon>Cyphellophoraceae</taxon>
        <taxon>Cyphellophora</taxon>
    </lineage>
</organism>
<evidence type="ECO:0000313" key="7">
    <source>
        <dbReference type="Proteomes" id="UP000038010"/>
    </source>
</evidence>
<dbReference type="VEuPathDB" id="FungiDB:AB675_11863"/>
<dbReference type="GO" id="GO:0005351">
    <property type="term" value="F:carbohydrate:proton symporter activity"/>
    <property type="evidence" value="ECO:0007669"/>
    <property type="project" value="TreeGrafter"/>
</dbReference>
<keyword evidence="7" id="KW-1185">Reference proteome</keyword>
<name>A0A0N1H486_9EURO</name>
<keyword evidence="4 5" id="KW-0472">Membrane</keyword>
<evidence type="ECO:0000256" key="5">
    <source>
        <dbReference type="SAM" id="Phobius"/>
    </source>
</evidence>
<evidence type="ECO:0000256" key="2">
    <source>
        <dbReference type="ARBA" id="ARBA00022692"/>
    </source>
</evidence>
<dbReference type="AlphaFoldDB" id="A0A0N1H486"/>
<sequence length="161" mass="17863">MCIYTGLANIRNLSTGVQWASVVVLILFQLVNGASWIWLAFLYAVEILPLQYRSQVQASSNTVYWFLAFIAAYFGGQGAADPNVGAKVYITFCITGGIITVLAWLFVVETKDLTLEEIDLLWAEPEYIASRQQNVTRGVPVTDKKEFDVEVTTAPTDDSKV</sequence>
<dbReference type="PANTHER" id="PTHR48022">
    <property type="entry name" value="PLASTIDIC GLUCOSE TRANSPORTER 4"/>
    <property type="match status" value="1"/>
</dbReference>
<dbReference type="Proteomes" id="UP000038010">
    <property type="component" value="Unassembled WGS sequence"/>
</dbReference>
<dbReference type="Gene3D" id="1.20.1250.20">
    <property type="entry name" value="MFS general substrate transporter like domains"/>
    <property type="match status" value="1"/>
</dbReference>
<dbReference type="GeneID" id="28732627"/>
<dbReference type="GO" id="GO:0016020">
    <property type="term" value="C:membrane"/>
    <property type="evidence" value="ECO:0007669"/>
    <property type="project" value="UniProtKB-SubCell"/>
</dbReference>
<gene>
    <name evidence="6" type="ORF">AB675_11863</name>
</gene>
<dbReference type="PANTHER" id="PTHR48022:SF2">
    <property type="entry name" value="PLASTIDIC GLUCOSE TRANSPORTER 4"/>
    <property type="match status" value="1"/>
</dbReference>
<evidence type="ECO:0000313" key="6">
    <source>
        <dbReference type="EMBL" id="KPI36766.1"/>
    </source>
</evidence>
<dbReference type="InterPro" id="IPR050360">
    <property type="entry name" value="MFS_Sugar_Transporters"/>
</dbReference>
<evidence type="ECO:0008006" key="8">
    <source>
        <dbReference type="Google" id="ProtNLM"/>
    </source>
</evidence>
<protein>
    <recommendedName>
        <fullName evidence="8">Major facilitator superfamily (MFS) profile domain-containing protein</fullName>
    </recommendedName>
</protein>
<dbReference type="OrthoDB" id="6133115at2759"/>
<evidence type="ECO:0000256" key="3">
    <source>
        <dbReference type="ARBA" id="ARBA00022989"/>
    </source>
</evidence>
<feature type="transmembrane region" description="Helical" evidence="5">
    <location>
        <begin position="63"/>
        <end position="80"/>
    </location>
</feature>
<reference evidence="6 7" key="1">
    <citation type="submission" date="2015-06" db="EMBL/GenBank/DDBJ databases">
        <title>Draft genome of the ant-associated black yeast Phialophora attae CBS 131958.</title>
        <authorList>
            <person name="Moreno L.F."/>
            <person name="Stielow B.J."/>
            <person name="de Hoog S."/>
            <person name="Vicente V.A."/>
            <person name="Weiss V.A."/>
            <person name="de Vries M."/>
            <person name="Cruz L.M."/>
            <person name="Souza E.M."/>
        </authorList>
    </citation>
    <scope>NUCLEOTIDE SEQUENCE [LARGE SCALE GENOMIC DNA]</scope>
    <source>
        <strain evidence="6 7">CBS 131958</strain>
    </source>
</reference>
<dbReference type="InterPro" id="IPR036259">
    <property type="entry name" value="MFS_trans_sf"/>
</dbReference>
<feature type="transmembrane region" description="Helical" evidence="5">
    <location>
        <begin position="86"/>
        <end position="107"/>
    </location>
</feature>
<dbReference type="InterPro" id="IPR005828">
    <property type="entry name" value="MFS_sugar_transport-like"/>
</dbReference>
<keyword evidence="3 5" id="KW-1133">Transmembrane helix</keyword>
<dbReference type="SUPFAM" id="SSF103473">
    <property type="entry name" value="MFS general substrate transporter"/>
    <property type="match status" value="1"/>
</dbReference>
<comment type="subcellular location">
    <subcellularLocation>
        <location evidence="1">Membrane</location>
        <topology evidence="1">Multi-pass membrane protein</topology>
    </subcellularLocation>
</comment>
<feature type="transmembrane region" description="Helical" evidence="5">
    <location>
        <begin position="19"/>
        <end position="43"/>
    </location>
</feature>
<evidence type="ECO:0000256" key="1">
    <source>
        <dbReference type="ARBA" id="ARBA00004141"/>
    </source>
</evidence>
<dbReference type="Pfam" id="PF00083">
    <property type="entry name" value="Sugar_tr"/>
    <property type="match status" value="1"/>
</dbReference>
<evidence type="ECO:0000256" key="4">
    <source>
        <dbReference type="ARBA" id="ARBA00023136"/>
    </source>
</evidence>
<accession>A0A0N1H486</accession>